<keyword evidence="3" id="KW-1185">Reference proteome</keyword>
<evidence type="ECO:0000313" key="2">
    <source>
        <dbReference type="EMBL" id="MCA2015118.1"/>
    </source>
</evidence>
<dbReference type="InterPro" id="IPR025975">
    <property type="entry name" value="Polysacc_lyase"/>
</dbReference>
<dbReference type="GO" id="GO:0016829">
    <property type="term" value="F:lyase activity"/>
    <property type="evidence" value="ECO:0007669"/>
    <property type="project" value="UniProtKB-KW"/>
</dbReference>
<comment type="caution">
    <text evidence="2">The sequence shown here is derived from an EMBL/GenBank/DDBJ whole genome shotgun (WGS) entry which is preliminary data.</text>
</comment>
<sequence length="278" mass="32107">MIAPLSEHKGEFTVTPLAAKLTLLSGLLLTSASTNAQELLQCPARTFPGETSTSISFDPSQWPLKGWLIQSPNPRALHLSSDPTDADNSVVRFELRQGETLQTRTVNRPRAELYEQYRAPFHRPIEYQFRVFIPNEWHNDNVRALIAQWHATPDLHLNEVSRSPNLALDMRGDQLLVKLQTSSVAVHHDNRTAMVHDVLYRSDPIKKNQWYQFKVQVNWSWLADGYVKLWIQNKQVVDYVGPTAYQDCYGPYFKMGIYRQDSPNTFVMYADDYQRKLL</sequence>
<proteinExistence type="predicted"/>
<protein>
    <submittedName>
        <fullName evidence="2">Polysaccharide lyase</fullName>
    </submittedName>
</protein>
<dbReference type="Gene3D" id="2.60.120.200">
    <property type="match status" value="1"/>
</dbReference>
<dbReference type="EMBL" id="JAIWIU010000016">
    <property type="protein sequence ID" value="MCA2015118.1"/>
    <property type="molecule type" value="Genomic_DNA"/>
</dbReference>
<dbReference type="RefSeq" id="WP_225249583.1">
    <property type="nucleotide sequence ID" value="NZ_JAIWIU010000016.1"/>
</dbReference>
<keyword evidence="1" id="KW-0732">Signal</keyword>
<organism evidence="2 3">
    <name type="scientific">Vibrio tritonius</name>
    <dbReference type="NCBI Taxonomy" id="1435069"/>
    <lineage>
        <taxon>Bacteria</taxon>
        <taxon>Pseudomonadati</taxon>
        <taxon>Pseudomonadota</taxon>
        <taxon>Gammaproteobacteria</taxon>
        <taxon>Vibrionales</taxon>
        <taxon>Vibrionaceae</taxon>
        <taxon>Vibrio</taxon>
    </lineage>
</organism>
<evidence type="ECO:0000313" key="3">
    <source>
        <dbReference type="Proteomes" id="UP001199044"/>
    </source>
</evidence>
<reference evidence="3" key="1">
    <citation type="submission" date="2023-07" db="EMBL/GenBank/DDBJ databases">
        <title>Molecular identification of indigenous halophilic bacteria isolated from red sea cost, biodegradation of synthetic dyes and assessment of degraded metabolite toxicity.</title>
        <authorList>
            <person name="Chaieb K."/>
            <person name="Altayb H.N."/>
        </authorList>
    </citation>
    <scope>NUCLEOTIDE SEQUENCE [LARGE SCALE GENOMIC DNA]</scope>
    <source>
        <strain evidence="3">K20</strain>
    </source>
</reference>
<gene>
    <name evidence="2" type="ORF">LDJ79_03285</name>
</gene>
<dbReference type="Pfam" id="PF14099">
    <property type="entry name" value="Polysacc_lyase"/>
    <property type="match status" value="1"/>
</dbReference>
<feature type="signal peptide" evidence="1">
    <location>
        <begin position="1"/>
        <end position="36"/>
    </location>
</feature>
<evidence type="ECO:0000256" key="1">
    <source>
        <dbReference type="SAM" id="SignalP"/>
    </source>
</evidence>
<dbReference type="Proteomes" id="UP001199044">
    <property type="component" value="Unassembled WGS sequence"/>
</dbReference>
<name>A0ABS7YID4_9VIBR</name>
<keyword evidence="2" id="KW-0456">Lyase</keyword>
<feature type="chain" id="PRO_5047173875" evidence="1">
    <location>
        <begin position="37"/>
        <end position="278"/>
    </location>
</feature>
<accession>A0ABS7YID4</accession>